<keyword evidence="2" id="KW-1133">Transmembrane helix</keyword>
<dbReference type="SUPFAM" id="SSF50969">
    <property type="entry name" value="YVTN repeat-like/Quinoprotein amine dehydrogenase"/>
    <property type="match status" value="1"/>
</dbReference>
<protein>
    <submittedName>
        <fullName evidence="3">Uncharacterized protein</fullName>
    </submittedName>
</protein>
<feature type="transmembrane region" description="Helical" evidence="2">
    <location>
        <begin position="113"/>
        <end position="131"/>
    </location>
</feature>
<dbReference type="InterPro" id="IPR011044">
    <property type="entry name" value="Quino_amine_DH_bsu"/>
</dbReference>
<keyword evidence="2" id="KW-0472">Membrane</keyword>
<dbReference type="RefSeq" id="WP_239264273.1">
    <property type="nucleotide sequence ID" value="NZ_JAKRCV010000028.1"/>
</dbReference>
<evidence type="ECO:0000313" key="3">
    <source>
        <dbReference type="EMBL" id="MCG7322180.1"/>
    </source>
</evidence>
<evidence type="ECO:0000256" key="1">
    <source>
        <dbReference type="SAM" id="MobiDB-lite"/>
    </source>
</evidence>
<gene>
    <name evidence="3" type="ORF">MHL29_09810</name>
</gene>
<sequence>MVDDLDGLVRRAGPLVWRWAQAIVPRPAAREVTEDVLVTLAGRRGEASHGQVRAVAERRIRLAAREQDVPQPDHDDLDALWGRAASLAGDGVCPVSADDVRARMTTAHRRRQVTALALAGALVVAGGWVAVDRLRDGTPSPTTTQSPTASPTSSGGAASPTAYPPSSTTPSWTPTQSGSAQPTPVPEPDVLPLEAYEAALGTAAGRRTSALPRVEQQGADLWLVRGSGTTRLARSSGRPDLAMVTPVAFGPDGGAVVVLADQGGQGEMGTELRWWKGQGAPVRAAGGEISGFAVSPDGSRLAYVEWATDGGPAPFTVRVIDAATGTEVARQEVPTSAWVASWTTRGVLIMQTVMPETPTPTGTAGPSGDPTPAEGRQGTLHFLWELGQRMRHLDLPDDAVVAPDSQGDPAYVMRLDDGRACTYRVPVSDITSTSHPCLPTEAMAPTATSPDGRYQARTAGPVQVMDLHSGRWRAYGGSNPAMRSPATMISGWEDGRTLLLAVNPDDGKAPVMLRWDVETDAVERVPGPPTVVVPALRTFPR</sequence>
<dbReference type="EMBL" id="JAKRCV010000028">
    <property type="protein sequence ID" value="MCG7322180.1"/>
    <property type="molecule type" value="Genomic_DNA"/>
</dbReference>
<evidence type="ECO:0000256" key="2">
    <source>
        <dbReference type="SAM" id="Phobius"/>
    </source>
</evidence>
<keyword evidence="4" id="KW-1185">Reference proteome</keyword>
<accession>A0ABS9Q2S2</accession>
<name>A0ABS9Q2S2_9MICO</name>
<dbReference type="Proteomes" id="UP001521931">
    <property type="component" value="Unassembled WGS sequence"/>
</dbReference>
<feature type="region of interest" description="Disordered" evidence="1">
    <location>
        <begin position="135"/>
        <end position="189"/>
    </location>
</feature>
<proteinExistence type="predicted"/>
<comment type="caution">
    <text evidence="3">The sequence shown here is derived from an EMBL/GenBank/DDBJ whole genome shotgun (WGS) entry which is preliminary data.</text>
</comment>
<keyword evidence="2" id="KW-0812">Transmembrane</keyword>
<organism evidence="3 4">
    <name type="scientific">Arsenicicoccus bolidensis</name>
    <dbReference type="NCBI Taxonomy" id="229480"/>
    <lineage>
        <taxon>Bacteria</taxon>
        <taxon>Bacillati</taxon>
        <taxon>Actinomycetota</taxon>
        <taxon>Actinomycetes</taxon>
        <taxon>Micrococcales</taxon>
        <taxon>Intrasporangiaceae</taxon>
        <taxon>Arsenicicoccus</taxon>
    </lineage>
</organism>
<reference evidence="3 4" key="1">
    <citation type="submission" date="2022-02" db="EMBL/GenBank/DDBJ databases">
        <title>Uncovering new skin microbiome diversity through culturing and metagenomics.</title>
        <authorList>
            <person name="Conlan S."/>
            <person name="Deming C."/>
            <person name="Nisc Comparative Sequencing Program N."/>
            <person name="Segre J.A."/>
        </authorList>
    </citation>
    <scope>NUCLEOTIDE SEQUENCE [LARGE SCALE GENOMIC DNA]</scope>
    <source>
        <strain evidence="3 4">ACRQZ</strain>
    </source>
</reference>
<feature type="compositionally biased region" description="Low complexity" evidence="1">
    <location>
        <begin position="135"/>
        <end position="179"/>
    </location>
</feature>
<dbReference type="Gene3D" id="2.130.10.10">
    <property type="entry name" value="YVTN repeat-like/Quinoprotein amine dehydrogenase"/>
    <property type="match status" value="1"/>
</dbReference>
<dbReference type="InterPro" id="IPR015943">
    <property type="entry name" value="WD40/YVTN_repeat-like_dom_sf"/>
</dbReference>
<evidence type="ECO:0000313" key="4">
    <source>
        <dbReference type="Proteomes" id="UP001521931"/>
    </source>
</evidence>